<comment type="caution">
    <text evidence="4">The sequence shown here is derived from an EMBL/GenBank/DDBJ whole genome shotgun (WGS) entry which is preliminary data.</text>
</comment>
<dbReference type="OrthoDB" id="10439948at2759"/>
<evidence type="ECO:0000313" key="4">
    <source>
        <dbReference type="EMBL" id="CAF4048809.1"/>
    </source>
</evidence>
<organism evidence="4 6">
    <name type="scientific">Rotaria sordida</name>
    <dbReference type="NCBI Taxonomy" id="392033"/>
    <lineage>
        <taxon>Eukaryota</taxon>
        <taxon>Metazoa</taxon>
        <taxon>Spiralia</taxon>
        <taxon>Gnathifera</taxon>
        <taxon>Rotifera</taxon>
        <taxon>Eurotatoria</taxon>
        <taxon>Bdelloidea</taxon>
        <taxon>Philodinida</taxon>
        <taxon>Philodinidae</taxon>
        <taxon>Rotaria</taxon>
    </lineage>
</organism>
<evidence type="ECO:0000313" key="5">
    <source>
        <dbReference type="EMBL" id="CAF4083357.1"/>
    </source>
</evidence>
<protein>
    <submittedName>
        <fullName evidence="4">Uncharacterized protein</fullName>
    </submittedName>
</protein>
<gene>
    <name evidence="4" type="ORF">FNK824_LOCUS28591</name>
    <name evidence="5" type="ORF">OTI717_LOCUS33310</name>
    <name evidence="3" type="ORF">RFH988_LOCUS1415</name>
</gene>
<sequence length="162" mass="19091">MNNHIRELQQNLIEIEQHIDKIQTKINNYQQISIEHLTEIGTIKIAIESMFDLVKRYSHHCRKKDLNLDKYSQMNDNQYRQQTLITTIDKHPQQPYISYKVRGEDDILYTIEIININKSNTSQPRNSISPNRSSISMISNNKGRKSSTFRTSISKLRKSIDK</sequence>
<dbReference type="EMBL" id="CAJOBE010007900">
    <property type="protein sequence ID" value="CAF4048809.1"/>
    <property type="molecule type" value="Genomic_DNA"/>
</dbReference>
<feature type="compositionally biased region" description="Low complexity" evidence="2">
    <location>
        <begin position="122"/>
        <end position="141"/>
    </location>
</feature>
<evidence type="ECO:0000256" key="2">
    <source>
        <dbReference type="SAM" id="MobiDB-lite"/>
    </source>
</evidence>
<feature type="region of interest" description="Disordered" evidence="2">
    <location>
        <begin position="120"/>
        <end position="162"/>
    </location>
</feature>
<dbReference type="EMBL" id="CAJOAX010010906">
    <property type="protein sequence ID" value="CAF4083357.1"/>
    <property type="molecule type" value="Genomic_DNA"/>
</dbReference>
<evidence type="ECO:0000313" key="3">
    <source>
        <dbReference type="EMBL" id="CAF0753156.1"/>
    </source>
</evidence>
<dbReference type="Proteomes" id="UP000663874">
    <property type="component" value="Unassembled WGS sequence"/>
</dbReference>
<feature type="coiled-coil region" evidence="1">
    <location>
        <begin position="5"/>
        <end position="32"/>
    </location>
</feature>
<dbReference type="AlphaFoldDB" id="A0A819S8W3"/>
<evidence type="ECO:0000313" key="6">
    <source>
        <dbReference type="Proteomes" id="UP000663874"/>
    </source>
</evidence>
<accession>A0A819S8W3</accession>
<evidence type="ECO:0000256" key="1">
    <source>
        <dbReference type="SAM" id="Coils"/>
    </source>
</evidence>
<dbReference type="Proteomes" id="UP000663823">
    <property type="component" value="Unassembled WGS sequence"/>
</dbReference>
<dbReference type="Proteomes" id="UP000663882">
    <property type="component" value="Unassembled WGS sequence"/>
</dbReference>
<dbReference type="EMBL" id="CAJNOO010000026">
    <property type="protein sequence ID" value="CAF0753156.1"/>
    <property type="molecule type" value="Genomic_DNA"/>
</dbReference>
<keyword evidence="1" id="KW-0175">Coiled coil</keyword>
<name>A0A819S8W3_9BILA</name>
<reference evidence="4" key="1">
    <citation type="submission" date="2021-02" db="EMBL/GenBank/DDBJ databases">
        <authorList>
            <person name="Nowell W R."/>
        </authorList>
    </citation>
    <scope>NUCLEOTIDE SEQUENCE</scope>
</reference>
<proteinExistence type="predicted"/>